<protein>
    <submittedName>
        <fullName evidence="3">Uncharacterized protein</fullName>
    </submittedName>
</protein>
<keyword evidence="2" id="KW-1133">Transmembrane helix</keyword>
<keyword evidence="2" id="KW-0812">Transmembrane</keyword>
<organism evidence="4">
    <name type="scientific">Camponotus floridanus</name>
    <name type="common">Florida carpenter ant</name>
    <dbReference type="NCBI Taxonomy" id="104421"/>
    <lineage>
        <taxon>Eukaryota</taxon>
        <taxon>Metazoa</taxon>
        <taxon>Ecdysozoa</taxon>
        <taxon>Arthropoda</taxon>
        <taxon>Hexapoda</taxon>
        <taxon>Insecta</taxon>
        <taxon>Pterygota</taxon>
        <taxon>Neoptera</taxon>
        <taxon>Endopterygota</taxon>
        <taxon>Hymenoptera</taxon>
        <taxon>Apocrita</taxon>
        <taxon>Aculeata</taxon>
        <taxon>Formicoidea</taxon>
        <taxon>Formicidae</taxon>
        <taxon>Formicinae</taxon>
        <taxon>Camponotus</taxon>
    </lineage>
</organism>
<feature type="transmembrane region" description="Helical" evidence="2">
    <location>
        <begin position="102"/>
        <end position="125"/>
    </location>
</feature>
<dbReference type="EMBL" id="GL435626">
    <property type="protein sequence ID" value="EFN72918.1"/>
    <property type="molecule type" value="Genomic_DNA"/>
</dbReference>
<dbReference type="AlphaFoldDB" id="E2A0L5"/>
<accession>E2A0L5</accession>
<evidence type="ECO:0000256" key="1">
    <source>
        <dbReference type="SAM" id="MobiDB-lite"/>
    </source>
</evidence>
<keyword evidence="2" id="KW-0472">Membrane</keyword>
<feature type="region of interest" description="Disordered" evidence="1">
    <location>
        <begin position="1"/>
        <end position="50"/>
    </location>
</feature>
<feature type="compositionally biased region" description="Basic and acidic residues" evidence="1">
    <location>
        <begin position="1"/>
        <end position="33"/>
    </location>
</feature>
<evidence type="ECO:0000256" key="2">
    <source>
        <dbReference type="SAM" id="Phobius"/>
    </source>
</evidence>
<keyword evidence="4" id="KW-1185">Reference proteome</keyword>
<reference evidence="3 4" key="1">
    <citation type="journal article" date="2010" name="Science">
        <title>Genomic comparison of the ants Camponotus floridanus and Harpegnathos saltator.</title>
        <authorList>
            <person name="Bonasio R."/>
            <person name="Zhang G."/>
            <person name="Ye C."/>
            <person name="Mutti N.S."/>
            <person name="Fang X."/>
            <person name="Qin N."/>
            <person name="Donahue G."/>
            <person name="Yang P."/>
            <person name="Li Q."/>
            <person name="Li C."/>
            <person name="Zhang P."/>
            <person name="Huang Z."/>
            <person name="Berger S.L."/>
            <person name="Reinberg D."/>
            <person name="Wang J."/>
            <person name="Liebig J."/>
        </authorList>
    </citation>
    <scope>NUCLEOTIDE SEQUENCE [LARGE SCALE GENOMIC DNA]</scope>
    <source>
        <strain evidence="4">C129</strain>
    </source>
</reference>
<dbReference type="InParanoid" id="E2A0L5"/>
<evidence type="ECO:0000313" key="4">
    <source>
        <dbReference type="Proteomes" id="UP000000311"/>
    </source>
</evidence>
<proteinExistence type="predicted"/>
<gene>
    <name evidence="3" type="ORF">EAG_11209</name>
</gene>
<sequence>MIRREEARWKERVAGRKGGREKEARVRCEEGTGRGKVAAGGKRGSRHETATERRELAFTKHQNGTYRGPVISPYSFRIRIGDDFLPEDCISSKNGEIEDAPVASFGGGGLAAAVMIVMVTVVVVLVHGEEEKEEEEEEEENGVSWWGQLFSLLSRILLVGVRQHSKIVVT</sequence>
<dbReference type="Proteomes" id="UP000000311">
    <property type="component" value="Unassembled WGS sequence"/>
</dbReference>
<evidence type="ECO:0000313" key="3">
    <source>
        <dbReference type="EMBL" id="EFN72918.1"/>
    </source>
</evidence>
<name>E2A0L5_CAMFO</name>